<comment type="caution">
    <text evidence="1">The sequence shown here is derived from an EMBL/GenBank/DDBJ whole genome shotgun (WGS) entry which is preliminary data.</text>
</comment>
<accession>X1DAN0</accession>
<evidence type="ECO:0000313" key="1">
    <source>
        <dbReference type="EMBL" id="GAH17836.1"/>
    </source>
</evidence>
<organism evidence="1">
    <name type="scientific">marine sediment metagenome</name>
    <dbReference type="NCBI Taxonomy" id="412755"/>
    <lineage>
        <taxon>unclassified sequences</taxon>
        <taxon>metagenomes</taxon>
        <taxon>ecological metagenomes</taxon>
    </lineage>
</organism>
<protein>
    <submittedName>
        <fullName evidence="1">Uncharacterized protein</fullName>
    </submittedName>
</protein>
<name>X1DAN0_9ZZZZ</name>
<proteinExistence type="predicted"/>
<gene>
    <name evidence="1" type="ORF">S01H4_57139</name>
</gene>
<feature type="non-terminal residue" evidence="1">
    <location>
        <position position="1"/>
    </location>
</feature>
<dbReference type="AlphaFoldDB" id="X1DAN0"/>
<dbReference type="EMBL" id="BART01033202">
    <property type="protein sequence ID" value="GAH17836.1"/>
    <property type="molecule type" value="Genomic_DNA"/>
</dbReference>
<reference evidence="1" key="1">
    <citation type="journal article" date="2014" name="Front. Microbiol.">
        <title>High frequency of phylogenetically diverse reductive dehalogenase-homologous genes in deep subseafloor sedimentary metagenomes.</title>
        <authorList>
            <person name="Kawai M."/>
            <person name="Futagami T."/>
            <person name="Toyoda A."/>
            <person name="Takaki Y."/>
            <person name="Nishi S."/>
            <person name="Hori S."/>
            <person name="Arai W."/>
            <person name="Tsubouchi T."/>
            <person name="Morono Y."/>
            <person name="Uchiyama I."/>
            <person name="Ito T."/>
            <person name="Fujiyama A."/>
            <person name="Inagaki F."/>
            <person name="Takami H."/>
        </authorList>
    </citation>
    <scope>NUCLEOTIDE SEQUENCE</scope>
    <source>
        <strain evidence="1">Expedition CK06-06</strain>
    </source>
</reference>
<sequence>GGGKTFVGARAEVEKYKAAELRLKHEINKGLWLKKTVVVDKAFRAARLMRDTFQNIPARISALVAAESDQAQCYQIVNNEIKEGLTEFVRQLKGLAKGG</sequence>